<dbReference type="InterPro" id="IPR034683">
    <property type="entry name" value="IspD/TarI"/>
</dbReference>
<evidence type="ECO:0000256" key="1">
    <source>
        <dbReference type="ARBA" id="ARBA00022679"/>
    </source>
</evidence>
<sequence>MGARTPDLSACACPERVGEAALGADTCAIVVAGGSGERFGDPRGKQFVDLAGMPLMCWSVAALDRCPSVARLVVVCAPDRARQVEEDVLSRLSLAKPVVLAPSGETRQGSVLSGLSVAPRDLEFVAVHDAARPLVEVEQVEACIAAVRADEALAGAILASRCTDTLKLVEGEKIVATPDRSFYWAAQTPQVFRRRALLAAHKAAARDEYLGTDDASLVERMGGRVRVVESTRDNIKVTLPEDLALAEATLERRLLG</sequence>
<comment type="pathway">
    <text evidence="3">Isoprenoid biosynthesis; isopentenyl diphosphate biosynthesis via DXP pathway; isopentenyl diphosphate from 1-deoxy-D-xylulose 5-phosphate: step 2/6.</text>
</comment>
<comment type="catalytic activity">
    <reaction evidence="3">
        <text>2-C-methyl-D-erythritol 4-phosphate + CTP + H(+) = 4-CDP-2-C-methyl-D-erythritol + diphosphate</text>
        <dbReference type="Rhea" id="RHEA:13429"/>
        <dbReference type="ChEBI" id="CHEBI:15378"/>
        <dbReference type="ChEBI" id="CHEBI:33019"/>
        <dbReference type="ChEBI" id="CHEBI:37563"/>
        <dbReference type="ChEBI" id="CHEBI:57823"/>
        <dbReference type="ChEBI" id="CHEBI:58262"/>
        <dbReference type="EC" id="2.7.7.60"/>
    </reaction>
</comment>
<name>A0ABR9QQR6_9ACTN</name>
<evidence type="ECO:0000256" key="2">
    <source>
        <dbReference type="ARBA" id="ARBA00022695"/>
    </source>
</evidence>
<dbReference type="EMBL" id="JADCJZ010000001">
    <property type="protein sequence ID" value="MBE5023413.1"/>
    <property type="molecule type" value="Genomic_DNA"/>
</dbReference>
<keyword evidence="5" id="KW-1185">Reference proteome</keyword>
<evidence type="ECO:0000313" key="5">
    <source>
        <dbReference type="Proteomes" id="UP001194273"/>
    </source>
</evidence>
<dbReference type="PANTHER" id="PTHR32125:SF4">
    <property type="entry name" value="2-C-METHYL-D-ERYTHRITOL 4-PHOSPHATE CYTIDYLYLTRANSFERASE, CHLOROPLASTIC"/>
    <property type="match status" value="1"/>
</dbReference>
<dbReference type="PANTHER" id="PTHR32125">
    <property type="entry name" value="2-C-METHYL-D-ERYTHRITOL 4-PHOSPHATE CYTIDYLYLTRANSFERASE, CHLOROPLASTIC"/>
    <property type="match status" value="1"/>
</dbReference>
<dbReference type="CDD" id="cd02516">
    <property type="entry name" value="CDP-ME_synthetase"/>
    <property type="match status" value="1"/>
</dbReference>
<dbReference type="SUPFAM" id="SSF53448">
    <property type="entry name" value="Nucleotide-diphospho-sugar transferases"/>
    <property type="match status" value="1"/>
</dbReference>
<dbReference type="InterPro" id="IPR001228">
    <property type="entry name" value="IspD"/>
</dbReference>
<dbReference type="InterPro" id="IPR029044">
    <property type="entry name" value="Nucleotide-diphossugar_trans"/>
</dbReference>
<keyword evidence="2 3" id="KW-0548">Nucleotidyltransferase</keyword>
<keyword evidence="1 3" id="KW-0808">Transferase</keyword>
<organism evidence="4 5">
    <name type="scientific">Thermophilibacter gallinarum</name>
    <dbReference type="NCBI Taxonomy" id="2779357"/>
    <lineage>
        <taxon>Bacteria</taxon>
        <taxon>Bacillati</taxon>
        <taxon>Actinomycetota</taxon>
        <taxon>Coriobacteriia</taxon>
        <taxon>Coriobacteriales</taxon>
        <taxon>Atopobiaceae</taxon>
        <taxon>Thermophilibacter</taxon>
    </lineage>
</organism>
<evidence type="ECO:0000313" key="4">
    <source>
        <dbReference type="EMBL" id="MBE5023413.1"/>
    </source>
</evidence>
<feature type="site" description="Transition state stabilizer" evidence="3">
    <location>
        <position position="45"/>
    </location>
</feature>
<accession>A0ABR9QQR6</accession>
<protein>
    <recommendedName>
        <fullName evidence="3">2-C-methyl-D-erythritol 4-phosphate cytidylyltransferase</fullName>
        <ecNumber evidence="3">2.7.7.60</ecNumber>
    </recommendedName>
    <alternativeName>
        <fullName evidence="3">4-diphosphocytidyl-2C-methyl-D-erythritol synthase</fullName>
    </alternativeName>
    <alternativeName>
        <fullName evidence="3">MEP cytidylyltransferase</fullName>
        <shortName evidence="3">MCT</shortName>
    </alternativeName>
</protein>
<keyword evidence="3" id="KW-0414">Isoprene biosynthesis</keyword>
<gene>
    <name evidence="3 4" type="primary">ispD</name>
    <name evidence="4" type="ORF">INF26_00895</name>
</gene>
<dbReference type="EC" id="2.7.7.60" evidence="3"/>
<dbReference type="NCBIfam" id="TIGR00453">
    <property type="entry name" value="ispD"/>
    <property type="match status" value="1"/>
</dbReference>
<comment type="function">
    <text evidence="3">Catalyzes the formation of 4-diphosphocytidyl-2-C-methyl-D-erythritol from CTP and 2-C-methyl-D-erythritol 4-phosphate (MEP).</text>
</comment>
<evidence type="ECO:0000256" key="3">
    <source>
        <dbReference type="HAMAP-Rule" id="MF_00108"/>
    </source>
</evidence>
<dbReference type="RefSeq" id="WP_193528869.1">
    <property type="nucleotide sequence ID" value="NZ_JADCJZ010000001.1"/>
</dbReference>
<feature type="site" description="Transition state stabilizer" evidence="3">
    <location>
        <position position="38"/>
    </location>
</feature>
<dbReference type="Gene3D" id="3.90.550.10">
    <property type="entry name" value="Spore Coat Polysaccharide Biosynthesis Protein SpsA, Chain A"/>
    <property type="match status" value="1"/>
</dbReference>
<proteinExistence type="inferred from homology"/>
<dbReference type="InterPro" id="IPR050088">
    <property type="entry name" value="IspD/TarI_cytidylyltransf_bact"/>
</dbReference>
<dbReference type="GO" id="GO:0050518">
    <property type="term" value="F:2-C-methyl-D-erythritol 4-phosphate cytidylyltransferase activity"/>
    <property type="evidence" value="ECO:0007669"/>
    <property type="project" value="UniProtKB-EC"/>
</dbReference>
<dbReference type="HAMAP" id="MF_00108">
    <property type="entry name" value="IspD"/>
    <property type="match status" value="1"/>
</dbReference>
<feature type="site" description="Positions MEP for the nucleophilic attack" evidence="3">
    <location>
        <position position="180"/>
    </location>
</feature>
<comment type="similarity">
    <text evidence="3">Belongs to the IspD/TarI cytidylyltransferase family. IspD subfamily.</text>
</comment>
<reference evidence="4 5" key="1">
    <citation type="submission" date="2020-10" db="EMBL/GenBank/DDBJ databases">
        <title>ChiBAC.</title>
        <authorList>
            <person name="Zenner C."/>
            <person name="Hitch T.C.A."/>
            <person name="Clavel T."/>
        </authorList>
    </citation>
    <scope>NUCLEOTIDE SEQUENCE [LARGE SCALE GENOMIC DNA]</scope>
    <source>
        <strain evidence="4 5">DSM 107455</strain>
    </source>
</reference>
<dbReference type="Pfam" id="PF01128">
    <property type="entry name" value="IspD"/>
    <property type="match status" value="1"/>
</dbReference>
<feature type="site" description="Positions MEP for the nucleophilic attack" evidence="3">
    <location>
        <position position="236"/>
    </location>
</feature>
<dbReference type="Proteomes" id="UP001194273">
    <property type="component" value="Unassembled WGS sequence"/>
</dbReference>
<comment type="caution">
    <text evidence="4">The sequence shown here is derived from an EMBL/GenBank/DDBJ whole genome shotgun (WGS) entry which is preliminary data.</text>
</comment>